<accession>A0A0M4SVH8</accession>
<dbReference type="RefSeq" id="WP_062297169.1">
    <property type="nucleotide sequence ID" value="NZ_CP012036.1"/>
</dbReference>
<reference evidence="2" key="1">
    <citation type="submission" date="2015-07" db="EMBL/GenBank/DDBJ databases">
        <title>Genome Of Nitrogen-Fixing Cyanobacterium Nostoc piscinale CENA21 From Solimoes/Amazon River Floodplain Sediments And Comparative Genomics To Uncover Biosynthetic Natural Products Potential.</title>
        <authorList>
            <person name="Leao T.F."/>
            <person name="Leao P.N."/>
            <person name="Guimaraes P.I."/>
            <person name="de Melo A.G.C."/>
            <person name="Ramos R.T.J."/>
            <person name="Silva A."/>
            <person name="Fiore M.F."/>
            <person name="Schneider M.P.C."/>
        </authorList>
    </citation>
    <scope>NUCLEOTIDE SEQUENCE [LARGE SCALE GENOMIC DNA]</scope>
    <source>
        <strain evidence="2">CENA21</strain>
    </source>
</reference>
<reference evidence="1 2" key="2">
    <citation type="journal article" date="2016" name="Genome Announc.">
        <title>Draft Genome Sequence of the N2-Fixing Cyanobacterium Nostoc piscinale CENA21, Isolated from the Brazilian Amazon Floodplain.</title>
        <authorList>
            <person name="Leao T."/>
            <person name="Guimaraes P.I."/>
            <person name="de Melo A.G."/>
            <person name="Ramos R.T."/>
            <person name="Leao P.N."/>
            <person name="Silva A."/>
            <person name="Fiore M.F."/>
            <person name="Schneider M.P."/>
        </authorList>
    </citation>
    <scope>NUCLEOTIDE SEQUENCE [LARGE SCALE GENOMIC DNA]</scope>
    <source>
        <strain evidence="1 2">CENA21</strain>
    </source>
</reference>
<dbReference type="STRING" id="224013.ACX27_27365"/>
<evidence type="ECO:0000313" key="1">
    <source>
        <dbReference type="EMBL" id="ALF55728.1"/>
    </source>
</evidence>
<dbReference type="PATRIC" id="fig|224013.5.peg.6544"/>
<keyword evidence="2" id="KW-1185">Reference proteome</keyword>
<proteinExistence type="predicted"/>
<dbReference type="KEGG" id="npz:ACX27_27365"/>
<gene>
    <name evidence="1" type="ORF">ACX27_27365</name>
</gene>
<evidence type="ECO:0000313" key="2">
    <source>
        <dbReference type="Proteomes" id="UP000062645"/>
    </source>
</evidence>
<dbReference type="Proteomes" id="UP000062645">
    <property type="component" value="Chromosome"/>
</dbReference>
<name>A0A0M4SVH8_9NOSO</name>
<organism evidence="1 2">
    <name type="scientific">Nostoc piscinale CENA21</name>
    <dbReference type="NCBI Taxonomy" id="224013"/>
    <lineage>
        <taxon>Bacteria</taxon>
        <taxon>Bacillati</taxon>
        <taxon>Cyanobacteriota</taxon>
        <taxon>Cyanophyceae</taxon>
        <taxon>Nostocales</taxon>
        <taxon>Nostocaceae</taxon>
        <taxon>Nostoc</taxon>
    </lineage>
</organism>
<protein>
    <submittedName>
        <fullName evidence="1">Uncharacterized protein</fullName>
    </submittedName>
</protein>
<dbReference type="AlphaFoldDB" id="A0A0M4SVH8"/>
<sequence>MEIITFAQLCVGEGMKVKNKKAKVKLRSFCCELKHRPLGGDSDSEELIDTLTLQVPRLRHSKLEIQWAFALIWQKLEEPEYCDRGINQVFIFTADFKELLARIETQPFEDEPAKHLKPPSQDTYDQWQRVLENRFKQLYGISLEEWRDANN</sequence>
<dbReference type="EMBL" id="CP012036">
    <property type="protein sequence ID" value="ALF55728.1"/>
    <property type="molecule type" value="Genomic_DNA"/>
</dbReference>